<keyword evidence="3" id="KW-0597">Phosphoprotein</keyword>
<name>A0A8S3JFE7_9BILA</name>
<evidence type="ECO:0000256" key="1">
    <source>
        <dbReference type="ARBA" id="ARBA00004496"/>
    </source>
</evidence>
<dbReference type="InterPro" id="IPR013098">
    <property type="entry name" value="Ig_I-set"/>
</dbReference>
<dbReference type="InterPro" id="IPR036179">
    <property type="entry name" value="Ig-like_dom_sf"/>
</dbReference>
<evidence type="ECO:0000313" key="7">
    <source>
        <dbReference type="Proteomes" id="UP000681720"/>
    </source>
</evidence>
<reference evidence="6" key="1">
    <citation type="submission" date="2021-02" db="EMBL/GenBank/DDBJ databases">
        <authorList>
            <person name="Nowell W R."/>
        </authorList>
    </citation>
    <scope>NUCLEOTIDE SEQUENCE</scope>
</reference>
<evidence type="ECO:0000256" key="2">
    <source>
        <dbReference type="ARBA" id="ARBA00022490"/>
    </source>
</evidence>
<accession>A0A8S3JFE7</accession>
<dbReference type="InterPro" id="IPR013783">
    <property type="entry name" value="Ig-like_fold"/>
</dbReference>
<keyword evidence="2" id="KW-0963">Cytoplasm</keyword>
<dbReference type="PANTHER" id="PTHR35971:SF5">
    <property type="entry name" value="OBSCURIN LIKE CYTOSKELETAL ADAPTOR 1"/>
    <property type="match status" value="1"/>
</dbReference>
<dbReference type="CDD" id="cd00096">
    <property type="entry name" value="Ig"/>
    <property type="match status" value="2"/>
</dbReference>
<dbReference type="EMBL" id="CAJOBJ010357914">
    <property type="protein sequence ID" value="CAF5215972.1"/>
    <property type="molecule type" value="Genomic_DNA"/>
</dbReference>
<feature type="non-terminal residue" evidence="6">
    <location>
        <position position="212"/>
    </location>
</feature>
<organism evidence="6 7">
    <name type="scientific">Rotaria magnacalcarata</name>
    <dbReference type="NCBI Taxonomy" id="392030"/>
    <lineage>
        <taxon>Eukaryota</taxon>
        <taxon>Metazoa</taxon>
        <taxon>Spiralia</taxon>
        <taxon>Gnathifera</taxon>
        <taxon>Rotifera</taxon>
        <taxon>Eurotatoria</taxon>
        <taxon>Bdelloidea</taxon>
        <taxon>Philodinida</taxon>
        <taxon>Philodinidae</taxon>
        <taxon>Rotaria</taxon>
    </lineage>
</organism>
<evidence type="ECO:0000256" key="3">
    <source>
        <dbReference type="ARBA" id="ARBA00022553"/>
    </source>
</evidence>
<dbReference type="InterPro" id="IPR003599">
    <property type="entry name" value="Ig_sub"/>
</dbReference>
<dbReference type="AlphaFoldDB" id="A0A8S3JFE7"/>
<dbReference type="Proteomes" id="UP000681720">
    <property type="component" value="Unassembled WGS sequence"/>
</dbReference>
<dbReference type="PANTHER" id="PTHR35971">
    <property type="entry name" value="SI:DKEY-31G6.6"/>
    <property type="match status" value="1"/>
</dbReference>
<dbReference type="GO" id="GO:0005737">
    <property type="term" value="C:cytoplasm"/>
    <property type="evidence" value="ECO:0007669"/>
    <property type="project" value="UniProtKB-SubCell"/>
</dbReference>
<dbReference type="PROSITE" id="PS50835">
    <property type="entry name" value="IG_LIKE"/>
    <property type="match status" value="1"/>
</dbReference>
<comment type="subcellular location">
    <subcellularLocation>
        <location evidence="1">Cytoplasm</location>
    </subcellularLocation>
</comment>
<comment type="caution">
    <text evidence="6">The sequence shown here is derived from an EMBL/GenBank/DDBJ whole genome shotgun (WGS) entry which is preliminary data.</text>
</comment>
<dbReference type="SMART" id="SM00409">
    <property type="entry name" value="IG"/>
    <property type="match status" value="2"/>
</dbReference>
<dbReference type="InterPro" id="IPR007110">
    <property type="entry name" value="Ig-like_dom"/>
</dbReference>
<protein>
    <recommendedName>
        <fullName evidence="5">Ig-like domain-containing protein</fullName>
    </recommendedName>
</protein>
<proteinExistence type="predicted"/>
<dbReference type="Pfam" id="PF07679">
    <property type="entry name" value="I-set"/>
    <property type="match status" value="2"/>
</dbReference>
<evidence type="ECO:0000259" key="5">
    <source>
        <dbReference type="PROSITE" id="PS50835"/>
    </source>
</evidence>
<evidence type="ECO:0000256" key="4">
    <source>
        <dbReference type="ARBA" id="ARBA00023157"/>
    </source>
</evidence>
<dbReference type="Gene3D" id="2.60.40.10">
    <property type="entry name" value="Immunoglobulins"/>
    <property type="match status" value="2"/>
</dbReference>
<feature type="domain" description="Ig-like" evidence="5">
    <location>
        <begin position="121"/>
        <end position="207"/>
    </location>
</feature>
<dbReference type="InterPro" id="IPR052385">
    <property type="entry name" value="Obscurin/Obscurin-like_Reg"/>
</dbReference>
<dbReference type="SUPFAM" id="SSF48726">
    <property type="entry name" value="Immunoglobulin"/>
    <property type="match status" value="2"/>
</dbReference>
<sequence>MDDQGTYTCLYPSQRVDSTCKVHVNELPLAFVQGLNEEYIVTENDDLILSVELNKMTPLKCEWLKDGLPIENNEHVKMTVQGERYQIKLLDVKVDDQAKYTFRINEVNLEGNTNVKINEIPIYFTRPLKDTSSIVEKTTDYRFDCEINKENKIAQWFKDDEQQPLTSNDEILVQSQGRIHSLIFNTIKLTHAGKYTCQFTEDIKSIGVLQVD</sequence>
<evidence type="ECO:0000313" key="6">
    <source>
        <dbReference type="EMBL" id="CAF5215972.1"/>
    </source>
</evidence>
<keyword evidence="4" id="KW-1015">Disulfide bond</keyword>
<gene>
    <name evidence="6" type="ORF">GIL414_LOCUS81627</name>
</gene>